<protein>
    <submittedName>
        <fullName evidence="2">Uncharacterized protein</fullName>
    </submittedName>
</protein>
<sequence>MAVLLMAVCLPTAAPAGIKIEGDASAVKVEASDAPLSELLEALKKSFGLEFRSSAPLNMPINGSFSGSLQEVVTSVLFLKDFNFVYAASKTGPVVDIFNPSGEGADSPGVPRNTPMATAALPPPNGGARPLPPGGPHLAGRGPGKRED</sequence>
<name>A0A6B8KIA2_9HYPH</name>
<dbReference type="KEGG" id="mhey:H2LOC_014255"/>
<dbReference type="RefSeq" id="WP_136497651.1">
    <property type="nucleotide sequence ID" value="NZ_CP046052.1"/>
</dbReference>
<evidence type="ECO:0000313" key="2">
    <source>
        <dbReference type="EMBL" id="QGM46761.1"/>
    </source>
</evidence>
<dbReference type="Proteomes" id="UP000309061">
    <property type="component" value="Chromosome"/>
</dbReference>
<keyword evidence="3" id="KW-1185">Reference proteome</keyword>
<evidence type="ECO:0000313" key="3">
    <source>
        <dbReference type="Proteomes" id="UP000309061"/>
    </source>
</evidence>
<feature type="compositionally biased region" description="Pro residues" evidence="1">
    <location>
        <begin position="121"/>
        <end position="135"/>
    </location>
</feature>
<organism evidence="2 3">
    <name type="scientific">Methylocystis heyeri</name>
    <dbReference type="NCBI Taxonomy" id="391905"/>
    <lineage>
        <taxon>Bacteria</taxon>
        <taxon>Pseudomonadati</taxon>
        <taxon>Pseudomonadota</taxon>
        <taxon>Alphaproteobacteria</taxon>
        <taxon>Hyphomicrobiales</taxon>
        <taxon>Methylocystaceae</taxon>
        <taxon>Methylocystis</taxon>
    </lineage>
</organism>
<dbReference type="AlphaFoldDB" id="A0A6B8KIA2"/>
<proteinExistence type="predicted"/>
<reference evidence="2 3" key="1">
    <citation type="submission" date="2019-11" db="EMBL/GenBank/DDBJ databases">
        <title>The genome sequence of Methylocystis heyeri.</title>
        <authorList>
            <person name="Oshkin I.Y."/>
            <person name="Miroshnikov K."/>
            <person name="Dedysh S.N."/>
        </authorList>
    </citation>
    <scope>NUCLEOTIDE SEQUENCE [LARGE SCALE GENOMIC DNA]</scope>
    <source>
        <strain evidence="2 3">H2</strain>
    </source>
</reference>
<dbReference type="OrthoDB" id="8237436at2"/>
<gene>
    <name evidence="2" type="ORF">H2LOC_014255</name>
</gene>
<dbReference type="EMBL" id="CP046052">
    <property type="protein sequence ID" value="QGM46761.1"/>
    <property type="molecule type" value="Genomic_DNA"/>
</dbReference>
<feature type="region of interest" description="Disordered" evidence="1">
    <location>
        <begin position="99"/>
        <end position="148"/>
    </location>
</feature>
<evidence type="ECO:0000256" key="1">
    <source>
        <dbReference type="SAM" id="MobiDB-lite"/>
    </source>
</evidence>
<accession>A0A6B8KIA2</accession>